<evidence type="ECO:0000313" key="2">
    <source>
        <dbReference type="Proteomes" id="UP000315295"/>
    </source>
</evidence>
<dbReference type="AlphaFoldDB" id="A0A540KYW2"/>
<gene>
    <name evidence="1" type="ORF">C1H46_035031</name>
</gene>
<sequence>MHPQNLETFPPVPPPTFLYHPLSLRGDTRMTLEPKSTLDLSRIPSSIPSSSLGNLIR</sequence>
<keyword evidence="2" id="KW-1185">Reference proteome</keyword>
<proteinExistence type="predicted"/>
<dbReference type="Proteomes" id="UP000315295">
    <property type="component" value="Unassembled WGS sequence"/>
</dbReference>
<reference evidence="1 2" key="1">
    <citation type="journal article" date="2019" name="G3 (Bethesda)">
        <title>Sequencing of a Wild Apple (Malus baccata) Genome Unravels the Differences Between Cultivated and Wild Apple Species Regarding Disease Resistance and Cold Tolerance.</title>
        <authorList>
            <person name="Chen X."/>
        </authorList>
    </citation>
    <scope>NUCLEOTIDE SEQUENCE [LARGE SCALE GENOMIC DNA]</scope>
    <source>
        <strain evidence="2">cv. Shandingzi</strain>
        <tissue evidence="1">Leaves</tissue>
    </source>
</reference>
<accession>A0A540KYW2</accession>
<organism evidence="1 2">
    <name type="scientific">Malus baccata</name>
    <name type="common">Siberian crab apple</name>
    <name type="synonym">Pyrus baccata</name>
    <dbReference type="NCBI Taxonomy" id="106549"/>
    <lineage>
        <taxon>Eukaryota</taxon>
        <taxon>Viridiplantae</taxon>
        <taxon>Streptophyta</taxon>
        <taxon>Embryophyta</taxon>
        <taxon>Tracheophyta</taxon>
        <taxon>Spermatophyta</taxon>
        <taxon>Magnoliopsida</taxon>
        <taxon>eudicotyledons</taxon>
        <taxon>Gunneridae</taxon>
        <taxon>Pentapetalae</taxon>
        <taxon>rosids</taxon>
        <taxon>fabids</taxon>
        <taxon>Rosales</taxon>
        <taxon>Rosaceae</taxon>
        <taxon>Amygdaloideae</taxon>
        <taxon>Maleae</taxon>
        <taxon>Malus</taxon>
    </lineage>
</organism>
<name>A0A540KYW2_MALBA</name>
<dbReference type="EMBL" id="VIEB01000859">
    <property type="protein sequence ID" value="TQD79424.1"/>
    <property type="molecule type" value="Genomic_DNA"/>
</dbReference>
<protein>
    <submittedName>
        <fullName evidence="1">Uncharacterized protein</fullName>
    </submittedName>
</protein>
<evidence type="ECO:0000313" key="1">
    <source>
        <dbReference type="EMBL" id="TQD79424.1"/>
    </source>
</evidence>
<comment type="caution">
    <text evidence="1">The sequence shown here is derived from an EMBL/GenBank/DDBJ whole genome shotgun (WGS) entry which is preliminary data.</text>
</comment>